<comment type="cofactor">
    <cofactor evidence="1">
        <name>FAD</name>
        <dbReference type="ChEBI" id="CHEBI:57692"/>
    </cofactor>
</comment>
<dbReference type="PANTHER" id="PTHR13878">
    <property type="entry name" value="GULONOLACTONE OXIDASE"/>
    <property type="match status" value="1"/>
</dbReference>
<dbReference type="STRING" id="530584.SAMN05421630_102196"/>
<dbReference type="SUPFAM" id="SSF55103">
    <property type="entry name" value="FAD-linked oxidases, C-terminal domain"/>
    <property type="match status" value="1"/>
</dbReference>
<proteinExistence type="inferred from homology"/>
<keyword evidence="3" id="KW-0285">Flavoprotein</keyword>
<organism evidence="6 7">
    <name type="scientific">Prauserella marina</name>
    <dbReference type="NCBI Taxonomy" id="530584"/>
    <lineage>
        <taxon>Bacteria</taxon>
        <taxon>Bacillati</taxon>
        <taxon>Actinomycetota</taxon>
        <taxon>Actinomycetes</taxon>
        <taxon>Pseudonocardiales</taxon>
        <taxon>Pseudonocardiaceae</taxon>
        <taxon>Prauserella</taxon>
    </lineage>
</organism>
<dbReference type="AlphaFoldDB" id="A0A222VL88"/>
<dbReference type="InterPro" id="IPR016169">
    <property type="entry name" value="FAD-bd_PCMH_sub2"/>
</dbReference>
<name>A0A222VL88_9PSEU</name>
<dbReference type="RefSeq" id="WP_091799521.1">
    <property type="nucleotide sequence ID" value="NZ_CP016353.1"/>
</dbReference>
<protein>
    <submittedName>
        <fullName evidence="6">FAD/FMN-containing dehydrogenase</fullName>
    </submittedName>
</protein>
<evidence type="ECO:0000256" key="1">
    <source>
        <dbReference type="ARBA" id="ARBA00001974"/>
    </source>
</evidence>
<accession>A0A222VL88</accession>
<evidence type="ECO:0000256" key="3">
    <source>
        <dbReference type="ARBA" id="ARBA00022630"/>
    </source>
</evidence>
<evidence type="ECO:0000256" key="4">
    <source>
        <dbReference type="ARBA" id="ARBA00022827"/>
    </source>
</evidence>
<dbReference type="GO" id="GO:0071949">
    <property type="term" value="F:FAD binding"/>
    <property type="evidence" value="ECO:0007669"/>
    <property type="project" value="InterPro"/>
</dbReference>
<dbReference type="GO" id="GO:0019139">
    <property type="term" value="F:cytokinin dehydrogenase activity"/>
    <property type="evidence" value="ECO:0007669"/>
    <property type="project" value="InterPro"/>
</dbReference>
<dbReference type="OrthoDB" id="6278354at2"/>
<dbReference type="KEGG" id="pmad:BAY61_05945"/>
<evidence type="ECO:0000256" key="2">
    <source>
        <dbReference type="ARBA" id="ARBA00005466"/>
    </source>
</evidence>
<keyword evidence="4" id="KW-0274">FAD</keyword>
<dbReference type="InterPro" id="IPR015345">
    <property type="entry name" value="Cytokinin_DH_FAD/cytokin-bd"/>
</dbReference>
<dbReference type="Pfam" id="PF01565">
    <property type="entry name" value="FAD_binding_4"/>
    <property type="match status" value="1"/>
</dbReference>
<dbReference type="InterPro" id="IPR006094">
    <property type="entry name" value="Oxid_FAD_bind_N"/>
</dbReference>
<reference evidence="6 7" key="1">
    <citation type="submission" date="2016-10" db="EMBL/GenBank/DDBJ databases">
        <authorList>
            <person name="de Groot N.N."/>
        </authorList>
    </citation>
    <scope>NUCLEOTIDE SEQUENCE [LARGE SCALE GENOMIC DNA]</scope>
    <source>
        <strain evidence="6 7">CGMCC 4.5506</strain>
    </source>
</reference>
<dbReference type="Gene3D" id="3.30.43.10">
    <property type="entry name" value="Uridine Diphospho-n-acetylenolpyruvylglucosamine Reductase, domain 2"/>
    <property type="match status" value="1"/>
</dbReference>
<dbReference type="InterPro" id="IPR016166">
    <property type="entry name" value="FAD-bd_PCMH"/>
</dbReference>
<comment type="similarity">
    <text evidence="2">Belongs to the oxygen-dependent FAD-linked oxidoreductase family.</text>
</comment>
<dbReference type="Gene3D" id="3.40.462.10">
    <property type="entry name" value="FAD-linked oxidases, C-terminal domain"/>
    <property type="match status" value="1"/>
</dbReference>
<dbReference type="Proteomes" id="UP000199494">
    <property type="component" value="Unassembled WGS sequence"/>
</dbReference>
<dbReference type="InterPro" id="IPR016164">
    <property type="entry name" value="FAD-linked_Oxase-like_C"/>
</dbReference>
<keyword evidence="5" id="KW-0560">Oxidoreductase</keyword>
<dbReference type="Gene3D" id="3.30.465.10">
    <property type="match status" value="1"/>
</dbReference>
<dbReference type="PANTHER" id="PTHR13878:SF53">
    <property type="entry name" value="CYTOKININ DEHYDROGENASE 6"/>
    <property type="match status" value="1"/>
</dbReference>
<gene>
    <name evidence="6" type="ORF">SAMN05421630_102196</name>
</gene>
<dbReference type="InterPro" id="IPR016170">
    <property type="entry name" value="Cytok_DH_C_sf"/>
</dbReference>
<evidence type="ECO:0000313" key="6">
    <source>
        <dbReference type="EMBL" id="SDC46110.1"/>
    </source>
</evidence>
<dbReference type="GO" id="GO:0009690">
    <property type="term" value="P:cytokinin metabolic process"/>
    <property type="evidence" value="ECO:0007669"/>
    <property type="project" value="InterPro"/>
</dbReference>
<sequence>MPDSFERSDLPTLEGDILDGEASLAAAARDWGHIVQARPRLVVRPSSAADVSAVLEFASSRGVPVAARGAGHSPFGQAQSEGGIVLDMSGMATVHEGTGNELLVDAGARWQQVLSASLPRGLTPPVLTDYLELTVGGTLAVGGIGGATHRYGAQTDTVTELEVVTGEGELKRCSAENNSDLFDAVRAGLGHCGVITRATLRLRPARQRARKWKLTYDSLDDYLTDQRTAVGDSRFDHLEGRVVLGDDSGEWRYVLEGTSYFSLPDEPDEAALLAGLSFDHEGRETEDRTYHGFLDRMAESQTVLSADGSWFRPHPWITVLAPDDGIADVVTETLAETSGDDLGDSGVVLLYPLRAETLGTPLLRKPATDIGWLFAVLRTGDPYDVTATGRMLELNAAVAERARLVEGAVYPVNALPMTPQEWRDHFGDAWEAFAAAVKKYDPKNVLARGQRVFEAP</sequence>
<evidence type="ECO:0000256" key="5">
    <source>
        <dbReference type="ARBA" id="ARBA00023002"/>
    </source>
</evidence>
<dbReference type="InterPro" id="IPR050432">
    <property type="entry name" value="FAD-linked_Oxidoreductases_BP"/>
</dbReference>
<evidence type="ECO:0000313" key="7">
    <source>
        <dbReference type="Proteomes" id="UP000199494"/>
    </source>
</evidence>
<dbReference type="Pfam" id="PF09265">
    <property type="entry name" value="Cytokin-bind"/>
    <property type="match status" value="1"/>
</dbReference>
<dbReference type="InterPro" id="IPR016167">
    <property type="entry name" value="FAD-bd_PCMH_sub1"/>
</dbReference>
<keyword evidence="7" id="KW-1185">Reference proteome</keyword>
<dbReference type="InterPro" id="IPR036318">
    <property type="entry name" value="FAD-bd_PCMH-like_sf"/>
</dbReference>
<dbReference type="PROSITE" id="PS51387">
    <property type="entry name" value="FAD_PCMH"/>
    <property type="match status" value="1"/>
</dbReference>
<dbReference type="SUPFAM" id="SSF56176">
    <property type="entry name" value="FAD-binding/transporter-associated domain-like"/>
    <property type="match status" value="1"/>
</dbReference>
<dbReference type="EMBL" id="FMZE01000002">
    <property type="protein sequence ID" value="SDC46110.1"/>
    <property type="molecule type" value="Genomic_DNA"/>
</dbReference>